<dbReference type="EMBL" id="MSAE01000028">
    <property type="protein sequence ID" value="PUX12449.1"/>
    <property type="molecule type" value="Genomic_DNA"/>
</dbReference>
<organism evidence="2 3">
    <name type="scientific">Cronobacter muytjensii</name>
    <dbReference type="NCBI Taxonomy" id="413501"/>
    <lineage>
        <taxon>Bacteria</taxon>
        <taxon>Pseudomonadati</taxon>
        <taxon>Pseudomonadota</taxon>
        <taxon>Gammaproteobacteria</taxon>
        <taxon>Enterobacterales</taxon>
        <taxon>Enterobacteriaceae</taxon>
        <taxon>Cronobacter</taxon>
    </lineage>
</organism>
<dbReference type="Proteomes" id="UP000469927">
    <property type="component" value="Unassembled WGS sequence"/>
</dbReference>
<keyword evidence="4" id="KW-1185">Reference proteome</keyword>
<dbReference type="Proteomes" id="UP000244378">
    <property type="component" value="Unassembled WGS sequence"/>
</dbReference>
<evidence type="ECO:0008006" key="5">
    <source>
        <dbReference type="Google" id="ProtNLM"/>
    </source>
</evidence>
<dbReference type="EMBL" id="WAGD01000037">
    <property type="protein sequence ID" value="KAB0877181.1"/>
    <property type="molecule type" value="Genomic_DNA"/>
</dbReference>
<evidence type="ECO:0000313" key="1">
    <source>
        <dbReference type="EMBL" id="KAB0877181.1"/>
    </source>
</evidence>
<evidence type="ECO:0000313" key="4">
    <source>
        <dbReference type="Proteomes" id="UP000469927"/>
    </source>
</evidence>
<comment type="caution">
    <text evidence="2">The sequence shown here is derived from an EMBL/GenBank/DDBJ whole genome shotgun (WGS) entry which is preliminary data.</text>
</comment>
<name>A0A2T7AR21_9ENTR</name>
<accession>A0A2T7AR21</accession>
<reference evidence="1 4" key="2">
    <citation type="submission" date="2019-08" db="EMBL/GenBank/DDBJ databases">
        <title>Prevalence, distribution, and phylogeny of type two toxin-antitoxin genes possessed by Cronobacter species where C. sakazakii homologs follow sequence type lineages.</title>
        <authorList>
            <person name="Finkelstein S."/>
            <person name="Negrete F."/>
            <person name="Jang H."/>
            <person name="Gopinath G.R."/>
            <person name="Tall B.D."/>
        </authorList>
    </citation>
    <scope>NUCLEOTIDE SEQUENCE [LARGE SCALE GENOMIC DNA]</scope>
    <source>
        <strain evidence="1 4">MOD1_GK1257</strain>
    </source>
</reference>
<proteinExistence type="predicted"/>
<dbReference type="AlphaFoldDB" id="A0A2T7AR21"/>
<protein>
    <recommendedName>
        <fullName evidence="5">Antitoxin VbhA domain-containing protein</fullName>
    </recommendedName>
</protein>
<evidence type="ECO:0000313" key="2">
    <source>
        <dbReference type="EMBL" id="PUX12449.1"/>
    </source>
</evidence>
<gene>
    <name evidence="2" type="ORF">AUN14_14495</name>
    <name evidence="1" type="ORF">FZI19_12800</name>
</gene>
<evidence type="ECO:0000313" key="3">
    <source>
        <dbReference type="Proteomes" id="UP000244378"/>
    </source>
</evidence>
<dbReference type="OrthoDB" id="9793869at2"/>
<sequence>MNSIYDKRTKAFKKAEASLYLSNKDPRGLPYYELIKSKVINEELTYEEARLEVFNYYTEKSK</sequence>
<reference evidence="2 3" key="1">
    <citation type="submission" date="2016-12" db="EMBL/GenBank/DDBJ databases">
        <title>Analysis of the Molecular Diversity Among Cronobacter Species Isolated from Filth Flies Using a Pan Genomic DNA Microarray.</title>
        <authorList>
            <person name="Pava-Ripoll M."/>
            <person name="Tall B."/>
            <person name="Farber J."/>
            <person name="Fanning S."/>
            <person name="Lehner A."/>
            <person name="Stephan R."/>
            <person name="Pagotto F."/>
            <person name="Iverson C."/>
            <person name="Ziobro G."/>
            <person name="Miller A."/>
            <person name="Pearson R."/>
            <person name="Yan Q."/>
            <person name="Kim M."/>
            <person name="Jeong S."/>
            <person name="Park J."/>
            <person name="Jun S."/>
            <person name="Choi H."/>
            <person name="Chung T."/>
            <person name="Yoo Y."/>
            <person name="Park E."/>
            <person name="Hwang S."/>
            <person name="Lee B."/>
            <person name="Sathyamoorthy V."/>
            <person name="Carter L."/>
            <person name="Mammel M."/>
            <person name="Jackson S."/>
            <person name="Kothary M."/>
            <person name="Patel I."/>
            <person name="Grim C."/>
            <person name="Gopinath G."/>
            <person name="Gangiredla J."/>
            <person name="Chase H."/>
        </authorList>
    </citation>
    <scope>NUCLEOTIDE SEQUENCE [LARGE SCALE GENOMIC DNA]</scope>
    <source>
        <strain evidence="2 3">MOD1-Md1s</strain>
    </source>
</reference>